<reference evidence="3" key="1">
    <citation type="submission" date="2019-03" db="EMBL/GenBank/DDBJ databases">
        <title>Lake Tanganyika Metagenome-Assembled Genomes (MAGs).</title>
        <authorList>
            <person name="Tran P."/>
        </authorList>
    </citation>
    <scope>NUCLEOTIDE SEQUENCE</scope>
    <source>
        <strain evidence="3">M_DeepCast_400m_m2_100</strain>
    </source>
</reference>
<comment type="caution">
    <text evidence="3">The sequence shown here is derived from an EMBL/GenBank/DDBJ whole genome shotgun (WGS) entry which is preliminary data.</text>
</comment>
<accession>A0A937XEE2</accession>
<dbReference type="Proteomes" id="UP000748308">
    <property type="component" value="Unassembled WGS sequence"/>
</dbReference>
<protein>
    <submittedName>
        <fullName evidence="3">GerMN domain-containing protein</fullName>
    </submittedName>
</protein>
<keyword evidence="1" id="KW-0472">Membrane</keyword>
<evidence type="ECO:0000259" key="2">
    <source>
        <dbReference type="SMART" id="SM00909"/>
    </source>
</evidence>
<dbReference type="AlphaFoldDB" id="A0A937XEE2"/>
<evidence type="ECO:0000313" key="3">
    <source>
        <dbReference type="EMBL" id="MBM3318969.1"/>
    </source>
</evidence>
<dbReference type="EMBL" id="VGIY01000570">
    <property type="protein sequence ID" value="MBM3318969.1"/>
    <property type="molecule type" value="Genomic_DNA"/>
</dbReference>
<gene>
    <name evidence="3" type="ORF">FJY75_14075</name>
</gene>
<sequence length="205" mass="22581">MSPPASRSWYLRSRRSRRRAPSWLGWVLVVLIALLAAAALWFLRSRLPEGFSRAGHPAGAGRMAPLVACELYFGDPAGRGLQRELRFLARAEDPDRRARDVLQALIDGSLTGGLSPWPPGTKPRELFISRSGIAYVEFDESLRRDAPPGDYIEWLMAASLTRTLCANLPALRGVRVLVAGPSSGTLLRNLPLEWTFVPAMFDDAG</sequence>
<dbReference type="InterPro" id="IPR019606">
    <property type="entry name" value="GerMN"/>
</dbReference>
<feature type="transmembrane region" description="Helical" evidence="1">
    <location>
        <begin position="21"/>
        <end position="43"/>
    </location>
</feature>
<dbReference type="SMART" id="SM00909">
    <property type="entry name" value="Germane"/>
    <property type="match status" value="1"/>
</dbReference>
<name>A0A937XEE2_UNCEI</name>
<organism evidence="3 4">
    <name type="scientific">Eiseniibacteriota bacterium</name>
    <dbReference type="NCBI Taxonomy" id="2212470"/>
    <lineage>
        <taxon>Bacteria</taxon>
        <taxon>Candidatus Eiseniibacteriota</taxon>
    </lineage>
</organism>
<keyword evidence="1" id="KW-1133">Transmembrane helix</keyword>
<proteinExistence type="predicted"/>
<keyword evidence="1" id="KW-0812">Transmembrane</keyword>
<feature type="domain" description="GerMN" evidence="2">
    <location>
        <begin position="98"/>
        <end position="187"/>
    </location>
</feature>
<evidence type="ECO:0000313" key="4">
    <source>
        <dbReference type="Proteomes" id="UP000748308"/>
    </source>
</evidence>
<dbReference type="Pfam" id="PF10646">
    <property type="entry name" value="Germane"/>
    <property type="match status" value="1"/>
</dbReference>
<evidence type="ECO:0000256" key="1">
    <source>
        <dbReference type="SAM" id="Phobius"/>
    </source>
</evidence>